<dbReference type="GO" id="GO:0061630">
    <property type="term" value="F:ubiquitin protein ligase activity"/>
    <property type="evidence" value="ECO:0007669"/>
    <property type="project" value="UniProtKB-EC"/>
</dbReference>
<dbReference type="SMART" id="SM00184">
    <property type="entry name" value="RING"/>
    <property type="match status" value="1"/>
</dbReference>
<dbReference type="SUPFAM" id="SSF57850">
    <property type="entry name" value="RING/U-box"/>
    <property type="match status" value="1"/>
</dbReference>
<keyword evidence="6 9" id="KW-0863">Zinc-finger</keyword>
<dbReference type="FunFam" id="3.30.40.10:FF:000069">
    <property type="entry name" value="E3 ubiquitin-protein ligase RNF115"/>
    <property type="match status" value="1"/>
</dbReference>
<evidence type="ECO:0000256" key="2">
    <source>
        <dbReference type="ARBA" id="ARBA00004906"/>
    </source>
</evidence>
<dbReference type="Pfam" id="PF13639">
    <property type="entry name" value="zf-RING_2"/>
    <property type="match status" value="1"/>
</dbReference>
<evidence type="ECO:0000256" key="10">
    <source>
        <dbReference type="SAM" id="MobiDB-lite"/>
    </source>
</evidence>
<feature type="domain" description="RING-type" evidence="11">
    <location>
        <begin position="217"/>
        <end position="258"/>
    </location>
</feature>
<comment type="caution">
    <text evidence="12">The sequence shown here is derived from an EMBL/GenBank/DDBJ whole genome shotgun (WGS) entry which is preliminary data.</text>
</comment>
<dbReference type="EMBL" id="JARPUR010000002">
    <property type="protein sequence ID" value="KAK4880884.1"/>
    <property type="molecule type" value="Genomic_DNA"/>
</dbReference>
<dbReference type="GO" id="GO:0000209">
    <property type="term" value="P:protein polyubiquitination"/>
    <property type="evidence" value="ECO:0007669"/>
    <property type="project" value="UniProtKB-ARBA"/>
</dbReference>
<dbReference type="InterPro" id="IPR013083">
    <property type="entry name" value="Znf_RING/FYVE/PHD"/>
</dbReference>
<organism evidence="12 13">
    <name type="scientific">Aquatica leii</name>
    <dbReference type="NCBI Taxonomy" id="1421715"/>
    <lineage>
        <taxon>Eukaryota</taxon>
        <taxon>Metazoa</taxon>
        <taxon>Ecdysozoa</taxon>
        <taxon>Arthropoda</taxon>
        <taxon>Hexapoda</taxon>
        <taxon>Insecta</taxon>
        <taxon>Pterygota</taxon>
        <taxon>Neoptera</taxon>
        <taxon>Endopterygota</taxon>
        <taxon>Coleoptera</taxon>
        <taxon>Polyphaga</taxon>
        <taxon>Elateriformia</taxon>
        <taxon>Elateroidea</taxon>
        <taxon>Lampyridae</taxon>
        <taxon>Luciolinae</taxon>
        <taxon>Aquatica</taxon>
    </lineage>
</organism>
<protein>
    <recommendedName>
        <fullName evidence="3">RING-type E3 ubiquitin transferase</fullName>
        <ecNumber evidence="3">2.3.2.27</ecNumber>
    </recommendedName>
</protein>
<feature type="compositionally biased region" description="Low complexity" evidence="10">
    <location>
        <begin position="293"/>
        <end position="327"/>
    </location>
</feature>
<evidence type="ECO:0000313" key="12">
    <source>
        <dbReference type="EMBL" id="KAK4880884.1"/>
    </source>
</evidence>
<sequence>MAEAAVEDRPHQKFYCHICNVQFENASANFTCPHCFGGFIEELEAAPENPPDVDVDMLSDDDDEPYNMLNYRMDFTDLFLTPGPPEMRRTGRQRYPQDPSRRRRYATLHPRHGIVRPRTLTRLASTNMRHQTPFEHLIQEVILNLGVGVDWAGGGNMQLILGNPGDYAWGREGLDAIVTQLLNQMDGTGPPPLSKDVIDALPVVEVTDQQVDAKLQCSVCWEDFILKECVRQLPCQHIYHEPCIRPWLELHGTCPICRQNLSTGDNPNDGNQASGNSGSGRTTYDALEQLLWSSSNRSNSPSSSTATRGSDSPTSSNSSSSNRDSRM</sequence>
<dbReference type="GO" id="GO:0008270">
    <property type="term" value="F:zinc ion binding"/>
    <property type="evidence" value="ECO:0007669"/>
    <property type="project" value="UniProtKB-KW"/>
</dbReference>
<dbReference type="PANTHER" id="PTHR15710:SF243">
    <property type="entry name" value="E3 UBIQUITIN-PROTEIN LIGASE PRAJA-2 ISOFORM X1"/>
    <property type="match status" value="1"/>
</dbReference>
<evidence type="ECO:0000256" key="8">
    <source>
        <dbReference type="ARBA" id="ARBA00022833"/>
    </source>
</evidence>
<evidence type="ECO:0000256" key="3">
    <source>
        <dbReference type="ARBA" id="ARBA00012483"/>
    </source>
</evidence>
<gene>
    <name evidence="12" type="ORF">RN001_004203</name>
</gene>
<comment type="pathway">
    <text evidence="2">Protein modification; protein ubiquitination.</text>
</comment>
<keyword evidence="4" id="KW-0808">Transferase</keyword>
<evidence type="ECO:0000256" key="6">
    <source>
        <dbReference type="ARBA" id="ARBA00022771"/>
    </source>
</evidence>
<keyword evidence="5" id="KW-0479">Metal-binding</keyword>
<comment type="catalytic activity">
    <reaction evidence="1">
        <text>S-ubiquitinyl-[E2 ubiquitin-conjugating enzyme]-L-cysteine + [acceptor protein]-L-lysine = [E2 ubiquitin-conjugating enzyme]-L-cysteine + N(6)-ubiquitinyl-[acceptor protein]-L-lysine.</text>
        <dbReference type="EC" id="2.3.2.27"/>
    </reaction>
</comment>
<feature type="region of interest" description="Disordered" evidence="10">
    <location>
        <begin position="262"/>
        <end position="327"/>
    </location>
</feature>
<proteinExistence type="predicted"/>
<name>A0AAN7PB27_9COLE</name>
<evidence type="ECO:0000259" key="11">
    <source>
        <dbReference type="PROSITE" id="PS50089"/>
    </source>
</evidence>
<dbReference type="InterPro" id="IPR001841">
    <property type="entry name" value="Znf_RING"/>
</dbReference>
<evidence type="ECO:0000256" key="5">
    <source>
        <dbReference type="ARBA" id="ARBA00022723"/>
    </source>
</evidence>
<dbReference type="Proteomes" id="UP001353858">
    <property type="component" value="Unassembled WGS sequence"/>
</dbReference>
<evidence type="ECO:0000256" key="7">
    <source>
        <dbReference type="ARBA" id="ARBA00022786"/>
    </source>
</evidence>
<dbReference type="PANTHER" id="PTHR15710">
    <property type="entry name" value="E3 UBIQUITIN-PROTEIN LIGASE PRAJA"/>
    <property type="match status" value="1"/>
</dbReference>
<dbReference type="PROSITE" id="PS50089">
    <property type="entry name" value="ZF_RING_2"/>
    <property type="match status" value="1"/>
</dbReference>
<reference evidence="13" key="1">
    <citation type="submission" date="2023-01" db="EMBL/GenBank/DDBJ databases">
        <title>Key to firefly adult light organ development and bioluminescence: homeobox transcription factors regulate luciferase expression and transportation to peroxisome.</title>
        <authorList>
            <person name="Fu X."/>
        </authorList>
    </citation>
    <scope>NUCLEOTIDE SEQUENCE [LARGE SCALE GENOMIC DNA]</scope>
</reference>
<dbReference type="EC" id="2.3.2.27" evidence="3"/>
<evidence type="ECO:0000256" key="1">
    <source>
        <dbReference type="ARBA" id="ARBA00000900"/>
    </source>
</evidence>
<feature type="compositionally biased region" description="Polar residues" evidence="10">
    <location>
        <begin position="262"/>
        <end position="282"/>
    </location>
</feature>
<evidence type="ECO:0000256" key="9">
    <source>
        <dbReference type="PROSITE-ProRule" id="PRU00175"/>
    </source>
</evidence>
<dbReference type="AlphaFoldDB" id="A0AAN7PB27"/>
<keyword evidence="7" id="KW-0833">Ubl conjugation pathway</keyword>
<keyword evidence="8" id="KW-0862">Zinc</keyword>
<dbReference type="GO" id="GO:0005737">
    <property type="term" value="C:cytoplasm"/>
    <property type="evidence" value="ECO:0007669"/>
    <property type="project" value="TreeGrafter"/>
</dbReference>
<evidence type="ECO:0000313" key="13">
    <source>
        <dbReference type="Proteomes" id="UP001353858"/>
    </source>
</evidence>
<evidence type="ECO:0000256" key="4">
    <source>
        <dbReference type="ARBA" id="ARBA00022679"/>
    </source>
</evidence>
<dbReference type="Gene3D" id="3.30.40.10">
    <property type="entry name" value="Zinc/RING finger domain, C3HC4 (zinc finger)"/>
    <property type="match status" value="1"/>
</dbReference>
<accession>A0AAN7PB27</accession>
<keyword evidence="13" id="KW-1185">Reference proteome</keyword>